<dbReference type="AlphaFoldDB" id="A0A8K0I197"/>
<dbReference type="Gene3D" id="1.25.10.10">
    <property type="entry name" value="Leucine-rich Repeat Variant"/>
    <property type="match status" value="1"/>
</dbReference>
<protein>
    <recommendedName>
        <fullName evidence="5">ARM repeat superfamily protein</fullName>
    </recommendedName>
</protein>
<keyword evidence="2" id="KW-0472">Membrane</keyword>
<feature type="region of interest" description="Disordered" evidence="1">
    <location>
        <begin position="49"/>
        <end position="68"/>
    </location>
</feature>
<feature type="transmembrane region" description="Helical" evidence="2">
    <location>
        <begin position="277"/>
        <end position="295"/>
    </location>
</feature>
<keyword evidence="2" id="KW-1133">Transmembrane helix</keyword>
<dbReference type="InterPro" id="IPR016024">
    <property type="entry name" value="ARM-type_fold"/>
</dbReference>
<proteinExistence type="predicted"/>
<reference evidence="3" key="1">
    <citation type="journal article" date="2017" name="Gigascience">
        <title>The genome draft of coconut (Cocos nucifera).</title>
        <authorList>
            <person name="Xiao Y."/>
            <person name="Xu P."/>
            <person name="Fan H."/>
            <person name="Baudouin L."/>
            <person name="Xia W."/>
            <person name="Bocs S."/>
            <person name="Xu J."/>
            <person name="Li Q."/>
            <person name="Guo A."/>
            <person name="Zhou L."/>
            <person name="Li J."/>
            <person name="Wu Y."/>
            <person name="Ma Z."/>
            <person name="Armero A."/>
            <person name="Issali A.E."/>
            <person name="Liu N."/>
            <person name="Peng M."/>
            <person name="Yang Y."/>
        </authorList>
    </citation>
    <scope>NUCLEOTIDE SEQUENCE</scope>
    <source>
        <tissue evidence="3">Spear leaf of Hainan Tall coconut</tissue>
    </source>
</reference>
<accession>A0A8K0I197</accession>
<name>A0A8K0I197_COCNU</name>
<evidence type="ECO:0000256" key="2">
    <source>
        <dbReference type="SAM" id="Phobius"/>
    </source>
</evidence>
<organism evidence="3 4">
    <name type="scientific">Cocos nucifera</name>
    <name type="common">Coconut palm</name>
    <dbReference type="NCBI Taxonomy" id="13894"/>
    <lineage>
        <taxon>Eukaryota</taxon>
        <taxon>Viridiplantae</taxon>
        <taxon>Streptophyta</taxon>
        <taxon>Embryophyta</taxon>
        <taxon>Tracheophyta</taxon>
        <taxon>Spermatophyta</taxon>
        <taxon>Magnoliopsida</taxon>
        <taxon>Liliopsida</taxon>
        <taxon>Arecaceae</taxon>
        <taxon>Arecoideae</taxon>
        <taxon>Cocoseae</taxon>
        <taxon>Attaleinae</taxon>
        <taxon>Cocos</taxon>
    </lineage>
</organism>
<feature type="compositionally biased region" description="Polar residues" evidence="1">
    <location>
        <begin position="53"/>
        <end position="68"/>
    </location>
</feature>
<dbReference type="SUPFAM" id="SSF48371">
    <property type="entry name" value="ARM repeat"/>
    <property type="match status" value="1"/>
</dbReference>
<dbReference type="OrthoDB" id="662108at2759"/>
<dbReference type="InterPro" id="IPR011989">
    <property type="entry name" value="ARM-like"/>
</dbReference>
<dbReference type="PANTHER" id="PTHR33115">
    <property type="entry name" value="ARM REPEAT SUPERFAMILY PROTEIN"/>
    <property type="match status" value="1"/>
</dbReference>
<evidence type="ECO:0000256" key="1">
    <source>
        <dbReference type="SAM" id="MobiDB-lite"/>
    </source>
</evidence>
<evidence type="ECO:0000313" key="3">
    <source>
        <dbReference type="EMBL" id="KAG1331787.1"/>
    </source>
</evidence>
<dbReference type="PANTHER" id="PTHR33115:SF41">
    <property type="entry name" value="EXPRESSED PROTEIN"/>
    <property type="match status" value="1"/>
</dbReference>
<dbReference type="EMBL" id="CM017873">
    <property type="protein sequence ID" value="KAG1331787.1"/>
    <property type="molecule type" value="Genomic_DNA"/>
</dbReference>
<feature type="transmembrane region" description="Helical" evidence="2">
    <location>
        <begin position="94"/>
        <end position="113"/>
    </location>
</feature>
<keyword evidence="2" id="KW-0812">Transmembrane</keyword>
<evidence type="ECO:0000313" key="4">
    <source>
        <dbReference type="Proteomes" id="UP000797356"/>
    </source>
</evidence>
<feature type="region of interest" description="Disordered" evidence="1">
    <location>
        <begin position="1"/>
        <end position="23"/>
    </location>
</feature>
<dbReference type="Proteomes" id="UP000797356">
    <property type="component" value="Chromosome 2"/>
</dbReference>
<feature type="transmembrane region" description="Helical" evidence="2">
    <location>
        <begin position="237"/>
        <end position="256"/>
    </location>
</feature>
<evidence type="ECO:0008006" key="5">
    <source>
        <dbReference type="Google" id="ProtNLM"/>
    </source>
</evidence>
<gene>
    <name evidence="3" type="ORF">COCNU_02G017550</name>
</gene>
<keyword evidence="4" id="KW-1185">Reference proteome</keyword>
<sequence>MKFKKQQSKEGDPSIQLDIVEDPNGGNGNLVSYLGSTFFEPQINTDPVRVPSDINSSGRNGNKANTDSTFQAPEKKLTLFALHLAILEKAASGLGTLAFIWATVVLLGGFAVLLEDIDFWFVTIILLIEGTRIFSRSHELEWQHQATWTVTAAGHYSFRVLRSSSRLLFRAIKAIFHPFSIVQPQGDSSPRPKGSNQTMRETQKQVLLSMTWRTWYAPSVPLLPHAGWIFLSKNISMILIWLQLLSATACVVLSLMRLIEQDYGEVGQEMDKRNRKPALNIFYGLALAEALMFLMEKTYWHWKVSYGKLLKHVSRECELGPSGIISIRRFFYDAYSKCISGSIFDGLKMDLVTFAKELLDSDYQDEQLIGVQMLQKFVKSNHFASETLRKIGTSTWVIERLIEMLNWKNPAEKEIRRCAAEIVSKLAGKKKNALRVAGIPGALESISSLLHTGNSYNAKPHEIYQRSIISDQTSDDFLAFNLLGLLILKKLAHDHDNCGKIGNARGLLPKIIDFTNASQTLLRNDLAPESQIKAVKRSLQLVRMLVSTTGNTGKMLRQEISDIVFTVSNIREILQYGENHMVLQKLGIEILTSLAMDETAREQIGSTGGIIKLLLFIFFRPGFTENEHSVSDEAGEALAMMALESKRNCERILKEQRILELLIGALNNPVRQINAARILRNLCAYSGIECADSLRGVTAALPTVLKAIMHEKDKLLEVSIGLATQVCKFMAPTEYAEELERAGIKETDLVEKLVQILKEYSYPEIKVPRIRRFVIEQAIWLMKSDRNYIQLFKNLEMDKLLESVAETTSELECFHVFSGSVGLSKHRRSLSSVVDTAIELMSNGSAGMQLVIQFKQRYRNSHTLFQLSKSMYNMVNCIYKPAEMTKYD</sequence>
<comment type="caution">
    <text evidence="3">The sequence shown here is derived from an EMBL/GenBank/DDBJ whole genome shotgun (WGS) entry which is preliminary data.</text>
</comment>
<reference evidence="3" key="2">
    <citation type="submission" date="2019-07" db="EMBL/GenBank/DDBJ databases">
        <authorList>
            <person name="Yang Y."/>
            <person name="Bocs S."/>
            <person name="Baudouin L."/>
        </authorList>
    </citation>
    <scope>NUCLEOTIDE SEQUENCE</scope>
    <source>
        <tissue evidence="3">Spear leaf of Hainan Tall coconut</tissue>
    </source>
</reference>